<feature type="transmembrane region" description="Helical" evidence="6">
    <location>
        <begin position="78"/>
        <end position="96"/>
    </location>
</feature>
<evidence type="ECO:0000313" key="8">
    <source>
        <dbReference type="EMBL" id="SEL82609.1"/>
    </source>
</evidence>
<accession>A0A1H7TDK7</accession>
<keyword evidence="3" id="KW-0864">Zinc transport</keyword>
<dbReference type="STRING" id="641665.GCA_002104455_02090"/>
<dbReference type="PANTHER" id="PTHR11562:SF17">
    <property type="entry name" value="RE54080P-RELATED"/>
    <property type="match status" value="1"/>
</dbReference>
<dbReference type="GO" id="GO:0005385">
    <property type="term" value="F:zinc ion transmembrane transporter activity"/>
    <property type="evidence" value="ECO:0007669"/>
    <property type="project" value="TreeGrafter"/>
</dbReference>
<sequence>MSGCGCEVELKDDQQKTVLYWLLAINATMFVFEIGLGWLSESTALIADSLDMLADAIVYAIALYAVGKSIEHKANAALVSGYFQLGLGVLILLDIARRLVGESEPHSWFMIGVGSVALIANVICLMLIRKHNNDEVHMRASWIFSTNDVIANLGVVFAGILVMVLEQRWPDIVIGSIISMLILRVAYMILTDAKRELVSAQYTSEVSDKNKQSTCCNSK</sequence>
<keyword evidence="2 6" id="KW-0812">Transmembrane</keyword>
<dbReference type="InterPro" id="IPR058533">
    <property type="entry name" value="Cation_efflux_TM"/>
</dbReference>
<evidence type="ECO:0000256" key="4">
    <source>
        <dbReference type="ARBA" id="ARBA00022989"/>
    </source>
</evidence>
<name>A0A1H7TDK7_9GAMM</name>
<dbReference type="SUPFAM" id="SSF161111">
    <property type="entry name" value="Cation efflux protein transmembrane domain-like"/>
    <property type="match status" value="1"/>
</dbReference>
<dbReference type="GO" id="GO:0005886">
    <property type="term" value="C:plasma membrane"/>
    <property type="evidence" value="ECO:0007669"/>
    <property type="project" value="TreeGrafter"/>
</dbReference>
<dbReference type="RefSeq" id="WP_085286034.1">
    <property type="nucleotide sequence ID" value="NZ_FOBI01000024.1"/>
</dbReference>
<evidence type="ECO:0000256" key="2">
    <source>
        <dbReference type="ARBA" id="ARBA00022692"/>
    </source>
</evidence>
<feature type="transmembrane region" description="Helical" evidence="6">
    <location>
        <begin position="18"/>
        <end position="39"/>
    </location>
</feature>
<feature type="domain" description="Cation efflux protein transmembrane" evidence="7">
    <location>
        <begin position="23"/>
        <end position="198"/>
    </location>
</feature>
<gene>
    <name evidence="8" type="ORF">SAMN05216262_12426</name>
</gene>
<evidence type="ECO:0000256" key="5">
    <source>
        <dbReference type="ARBA" id="ARBA00023136"/>
    </source>
</evidence>
<reference evidence="9" key="1">
    <citation type="submission" date="2016-10" db="EMBL/GenBank/DDBJ databases">
        <authorList>
            <person name="Varghese N."/>
            <person name="Submissions S."/>
        </authorList>
    </citation>
    <scope>NUCLEOTIDE SEQUENCE [LARGE SCALE GENOMIC DNA]</scope>
    <source>
        <strain evidence="9">CGMCC 1.9127</strain>
    </source>
</reference>
<feature type="transmembrane region" description="Helical" evidence="6">
    <location>
        <begin position="45"/>
        <end position="66"/>
    </location>
</feature>
<keyword evidence="4 6" id="KW-1133">Transmembrane helix</keyword>
<dbReference type="InterPro" id="IPR027469">
    <property type="entry name" value="Cation_efflux_TMD_sf"/>
</dbReference>
<feature type="transmembrane region" description="Helical" evidence="6">
    <location>
        <begin position="172"/>
        <end position="190"/>
    </location>
</feature>
<dbReference type="AlphaFoldDB" id="A0A1H7TDK7"/>
<evidence type="ECO:0000256" key="1">
    <source>
        <dbReference type="ARBA" id="ARBA00004141"/>
    </source>
</evidence>
<evidence type="ECO:0000256" key="6">
    <source>
        <dbReference type="SAM" id="Phobius"/>
    </source>
</evidence>
<dbReference type="PANTHER" id="PTHR11562">
    <property type="entry name" value="CATION EFFLUX PROTEIN/ ZINC TRANSPORTER"/>
    <property type="match status" value="1"/>
</dbReference>
<dbReference type="Proteomes" id="UP000199297">
    <property type="component" value="Unassembled WGS sequence"/>
</dbReference>
<keyword evidence="3" id="KW-0406">Ion transport</keyword>
<keyword evidence="3" id="KW-0862">Zinc</keyword>
<dbReference type="InterPro" id="IPR050681">
    <property type="entry name" value="CDF/SLC30A"/>
</dbReference>
<dbReference type="EMBL" id="FOBI01000024">
    <property type="protein sequence ID" value="SEL82609.1"/>
    <property type="molecule type" value="Genomic_DNA"/>
</dbReference>
<keyword evidence="5 6" id="KW-0472">Membrane</keyword>
<feature type="transmembrane region" description="Helical" evidence="6">
    <location>
        <begin position="149"/>
        <end position="166"/>
    </location>
</feature>
<organism evidence="8 9">
    <name type="scientific">Colwellia chukchiensis</name>
    <dbReference type="NCBI Taxonomy" id="641665"/>
    <lineage>
        <taxon>Bacteria</taxon>
        <taxon>Pseudomonadati</taxon>
        <taxon>Pseudomonadota</taxon>
        <taxon>Gammaproteobacteria</taxon>
        <taxon>Alteromonadales</taxon>
        <taxon>Colwelliaceae</taxon>
        <taxon>Colwellia</taxon>
    </lineage>
</organism>
<protein>
    <submittedName>
        <fullName evidence="8">Cation diffusion facilitator family transporter</fullName>
    </submittedName>
</protein>
<comment type="subcellular location">
    <subcellularLocation>
        <location evidence="1">Membrane</location>
        <topology evidence="1">Multi-pass membrane protein</topology>
    </subcellularLocation>
</comment>
<evidence type="ECO:0000259" key="7">
    <source>
        <dbReference type="Pfam" id="PF01545"/>
    </source>
</evidence>
<dbReference type="Pfam" id="PF01545">
    <property type="entry name" value="Cation_efflux"/>
    <property type="match status" value="1"/>
</dbReference>
<keyword evidence="3" id="KW-0813">Transport</keyword>
<feature type="transmembrane region" description="Helical" evidence="6">
    <location>
        <begin position="108"/>
        <end position="128"/>
    </location>
</feature>
<evidence type="ECO:0000313" key="9">
    <source>
        <dbReference type="Proteomes" id="UP000199297"/>
    </source>
</evidence>
<proteinExistence type="predicted"/>
<dbReference type="Gene3D" id="1.20.1510.10">
    <property type="entry name" value="Cation efflux protein transmembrane domain"/>
    <property type="match status" value="1"/>
</dbReference>
<evidence type="ECO:0000256" key="3">
    <source>
        <dbReference type="ARBA" id="ARBA00022906"/>
    </source>
</evidence>
<keyword evidence="9" id="KW-1185">Reference proteome</keyword>
<dbReference type="OrthoDB" id="9799649at2"/>